<protein>
    <submittedName>
        <fullName evidence="2">DNA-binding transcriptional regulator, MarR family</fullName>
    </submittedName>
</protein>
<reference evidence="2 3" key="1">
    <citation type="submission" date="2016-10" db="EMBL/GenBank/DDBJ databases">
        <authorList>
            <person name="de Groot N.N."/>
        </authorList>
    </citation>
    <scope>NUCLEOTIDE SEQUENCE [LARGE SCALE GENOMIC DNA]</scope>
    <source>
        <strain evidence="2 3">DSM 21741</strain>
    </source>
</reference>
<dbReference type="GO" id="GO:0006950">
    <property type="term" value="P:response to stress"/>
    <property type="evidence" value="ECO:0007669"/>
    <property type="project" value="TreeGrafter"/>
</dbReference>
<dbReference type="Pfam" id="PF12802">
    <property type="entry name" value="MarR_2"/>
    <property type="match status" value="1"/>
</dbReference>
<dbReference type="AlphaFoldDB" id="A0A1H1T3H4"/>
<accession>A0A1H1T3H4</accession>
<dbReference type="Proteomes" id="UP000199092">
    <property type="component" value="Chromosome I"/>
</dbReference>
<evidence type="ECO:0000313" key="2">
    <source>
        <dbReference type="EMBL" id="SDS54546.1"/>
    </source>
</evidence>
<keyword evidence="3" id="KW-1185">Reference proteome</keyword>
<dbReference type="PROSITE" id="PS50995">
    <property type="entry name" value="HTH_MARR_2"/>
    <property type="match status" value="1"/>
</dbReference>
<dbReference type="GO" id="GO:0003700">
    <property type="term" value="F:DNA-binding transcription factor activity"/>
    <property type="evidence" value="ECO:0007669"/>
    <property type="project" value="InterPro"/>
</dbReference>
<dbReference type="GO" id="GO:0003677">
    <property type="term" value="F:DNA binding"/>
    <property type="evidence" value="ECO:0007669"/>
    <property type="project" value="UniProtKB-KW"/>
</dbReference>
<dbReference type="Gene3D" id="1.10.10.10">
    <property type="entry name" value="Winged helix-like DNA-binding domain superfamily/Winged helix DNA-binding domain"/>
    <property type="match status" value="1"/>
</dbReference>
<dbReference type="InterPro" id="IPR039422">
    <property type="entry name" value="MarR/SlyA-like"/>
</dbReference>
<dbReference type="InterPro" id="IPR036388">
    <property type="entry name" value="WH-like_DNA-bd_sf"/>
</dbReference>
<dbReference type="InterPro" id="IPR000835">
    <property type="entry name" value="HTH_MarR-typ"/>
</dbReference>
<name>A0A1H1T3H4_9ACTN</name>
<dbReference type="EMBL" id="LT629749">
    <property type="protein sequence ID" value="SDS54546.1"/>
    <property type="molecule type" value="Genomic_DNA"/>
</dbReference>
<sequence>MVIDDPAEVAEPLNLGLLLFIPYRSMESAVLAHLKAHGHDLPLSQARVFQRIGPDGSRLGELAQAAQVSKQTVGSVVDQLERAGYVSRTPDPTDARARLVLLTDRGRELVELSLPVVRQIESAWQTHLGAARTRELRSALEKLREITDPFAEPRTR</sequence>
<keyword evidence="2" id="KW-0238">DNA-binding</keyword>
<dbReference type="PRINTS" id="PR00598">
    <property type="entry name" value="HTHMARR"/>
</dbReference>
<dbReference type="STRING" id="546871.SAMN04488543_1934"/>
<dbReference type="PANTHER" id="PTHR33164">
    <property type="entry name" value="TRANSCRIPTIONAL REGULATOR, MARR FAMILY"/>
    <property type="match status" value="1"/>
</dbReference>
<evidence type="ECO:0000313" key="3">
    <source>
        <dbReference type="Proteomes" id="UP000199092"/>
    </source>
</evidence>
<dbReference type="PANTHER" id="PTHR33164:SF99">
    <property type="entry name" value="MARR FAMILY REGULATORY PROTEIN"/>
    <property type="match status" value="1"/>
</dbReference>
<dbReference type="InterPro" id="IPR036390">
    <property type="entry name" value="WH_DNA-bd_sf"/>
</dbReference>
<gene>
    <name evidence="2" type="ORF">SAMN04488543_1934</name>
</gene>
<feature type="domain" description="HTH marR-type" evidence="1">
    <location>
        <begin position="12"/>
        <end position="145"/>
    </location>
</feature>
<dbReference type="SUPFAM" id="SSF46785">
    <property type="entry name" value="Winged helix' DNA-binding domain"/>
    <property type="match status" value="1"/>
</dbReference>
<dbReference type="SMART" id="SM00347">
    <property type="entry name" value="HTH_MARR"/>
    <property type="match status" value="1"/>
</dbReference>
<proteinExistence type="predicted"/>
<organism evidence="2 3">
    <name type="scientific">Friedmanniella luteola</name>
    <dbReference type="NCBI Taxonomy" id="546871"/>
    <lineage>
        <taxon>Bacteria</taxon>
        <taxon>Bacillati</taxon>
        <taxon>Actinomycetota</taxon>
        <taxon>Actinomycetes</taxon>
        <taxon>Propionibacteriales</taxon>
        <taxon>Nocardioidaceae</taxon>
        <taxon>Friedmanniella</taxon>
    </lineage>
</organism>
<evidence type="ECO:0000259" key="1">
    <source>
        <dbReference type="PROSITE" id="PS50995"/>
    </source>
</evidence>